<reference evidence="2" key="1">
    <citation type="submission" date="2020-01" db="EMBL/GenBank/DDBJ databases">
        <title>Identification and distribution of gene clusters putatively required for synthesis of sphingolipid metabolism inhibitors in phylogenetically diverse species of the filamentous fungus Fusarium.</title>
        <authorList>
            <person name="Kim H.-S."/>
            <person name="Busman M."/>
            <person name="Brown D.W."/>
            <person name="Divon H."/>
            <person name="Uhlig S."/>
            <person name="Proctor R.H."/>
        </authorList>
    </citation>
    <scope>NUCLEOTIDE SEQUENCE</scope>
    <source>
        <strain evidence="2">NRRL 53441</strain>
    </source>
</reference>
<dbReference type="Gene3D" id="3.40.50.1580">
    <property type="entry name" value="Nucleoside phosphorylase domain"/>
    <property type="match status" value="1"/>
</dbReference>
<dbReference type="OrthoDB" id="1658288at2759"/>
<dbReference type="AlphaFoldDB" id="A0A8H4NNV9"/>
<evidence type="ECO:0000313" key="2">
    <source>
        <dbReference type="EMBL" id="KAF4431430.1"/>
    </source>
</evidence>
<feature type="domain" description="Nucleoside phosphorylase" evidence="1">
    <location>
        <begin position="14"/>
        <end position="132"/>
    </location>
</feature>
<dbReference type="SUPFAM" id="SSF53167">
    <property type="entry name" value="Purine and uridine phosphorylases"/>
    <property type="match status" value="1"/>
</dbReference>
<dbReference type="InterPro" id="IPR000845">
    <property type="entry name" value="Nucleoside_phosphorylase_d"/>
</dbReference>
<dbReference type="PANTHER" id="PTHR46082:SF6">
    <property type="entry name" value="AAA+ ATPASE DOMAIN-CONTAINING PROTEIN-RELATED"/>
    <property type="match status" value="1"/>
</dbReference>
<proteinExistence type="predicted"/>
<organism evidence="2 3">
    <name type="scientific">Fusarium austroafricanum</name>
    <dbReference type="NCBI Taxonomy" id="2364996"/>
    <lineage>
        <taxon>Eukaryota</taxon>
        <taxon>Fungi</taxon>
        <taxon>Dikarya</taxon>
        <taxon>Ascomycota</taxon>
        <taxon>Pezizomycotina</taxon>
        <taxon>Sordariomycetes</taxon>
        <taxon>Hypocreomycetidae</taxon>
        <taxon>Hypocreales</taxon>
        <taxon>Nectriaceae</taxon>
        <taxon>Fusarium</taxon>
        <taxon>Fusarium concolor species complex</taxon>
    </lineage>
</organism>
<dbReference type="PANTHER" id="PTHR46082">
    <property type="entry name" value="ATP/GTP-BINDING PROTEIN-RELATED"/>
    <property type="match status" value="1"/>
</dbReference>
<comment type="caution">
    <text evidence="2">The sequence shown here is derived from an EMBL/GenBank/DDBJ whole genome shotgun (WGS) entry which is preliminary data.</text>
</comment>
<name>A0A8H4NNV9_9HYPO</name>
<dbReference type="InterPro" id="IPR035994">
    <property type="entry name" value="Nucleoside_phosphorylase_sf"/>
</dbReference>
<sequence>MSTPSHPHNRHAFEIAIICALPLEADAIEALFDHHWDDGPPFDKVINDPNTYTTGVLGCHNAVLAHMPGMGLVNAAALGSILRASFPGIKLALVVGICGVVPFSPSGDRIVLGDVIISTGLIQYDFGRFLPGRFVRKDKLLDSLSRSNQEIRGVLAKLETLRGRNQLSAKLVGYLDENCQQPDLRANYPASANDKLFKASYYHMEDQKSCAQLQCNGELISWNRLEKGADPAPAIHFGLINSVQKCGYEVW</sequence>
<dbReference type="InterPro" id="IPR053137">
    <property type="entry name" value="NLR-like"/>
</dbReference>
<dbReference type="GO" id="GO:0009116">
    <property type="term" value="P:nucleoside metabolic process"/>
    <property type="evidence" value="ECO:0007669"/>
    <property type="project" value="InterPro"/>
</dbReference>
<dbReference type="GO" id="GO:0003824">
    <property type="term" value="F:catalytic activity"/>
    <property type="evidence" value="ECO:0007669"/>
    <property type="project" value="InterPro"/>
</dbReference>
<gene>
    <name evidence="2" type="ORF">F53441_13898</name>
</gene>
<dbReference type="Pfam" id="PF01048">
    <property type="entry name" value="PNP_UDP_1"/>
    <property type="match status" value="1"/>
</dbReference>
<protein>
    <recommendedName>
        <fullName evidence="1">Nucleoside phosphorylase domain-containing protein</fullName>
    </recommendedName>
</protein>
<evidence type="ECO:0000313" key="3">
    <source>
        <dbReference type="Proteomes" id="UP000605986"/>
    </source>
</evidence>
<accession>A0A8H4NNV9</accession>
<dbReference type="Proteomes" id="UP000605986">
    <property type="component" value="Unassembled WGS sequence"/>
</dbReference>
<keyword evidence="3" id="KW-1185">Reference proteome</keyword>
<dbReference type="EMBL" id="JAADJG010000970">
    <property type="protein sequence ID" value="KAF4431430.1"/>
    <property type="molecule type" value="Genomic_DNA"/>
</dbReference>
<evidence type="ECO:0000259" key="1">
    <source>
        <dbReference type="Pfam" id="PF01048"/>
    </source>
</evidence>